<dbReference type="InterPro" id="IPR013826">
    <property type="entry name" value="Topo_IA_cen_sub3"/>
</dbReference>
<dbReference type="AlphaFoldDB" id="A0A1X0VD80"/>
<dbReference type="SMART" id="SM00437">
    <property type="entry name" value="TOP1Ac"/>
    <property type="match status" value="1"/>
</dbReference>
<dbReference type="STRING" id="33968.BMS77_03555"/>
<dbReference type="CDD" id="cd01028">
    <property type="entry name" value="TOPRIM_TopoIA"/>
    <property type="match status" value="1"/>
</dbReference>
<dbReference type="Pfam" id="PF01131">
    <property type="entry name" value="Topoisom_bac"/>
    <property type="match status" value="1"/>
</dbReference>
<dbReference type="Proteomes" id="UP000192288">
    <property type="component" value="Unassembled WGS sequence"/>
</dbReference>
<feature type="domain" description="Topo IA-type catalytic" evidence="6">
    <location>
        <begin position="166"/>
        <end position="593"/>
    </location>
</feature>
<feature type="region of interest" description="Disordered" evidence="4">
    <location>
        <begin position="372"/>
        <end position="396"/>
    </location>
</feature>
<dbReference type="PRINTS" id="PR00417">
    <property type="entry name" value="PRTPISMRASEI"/>
</dbReference>
<evidence type="ECO:0000259" key="6">
    <source>
        <dbReference type="PROSITE" id="PS52039"/>
    </source>
</evidence>
<evidence type="ECO:0000256" key="1">
    <source>
        <dbReference type="ARBA" id="ARBA00023029"/>
    </source>
</evidence>
<dbReference type="InterPro" id="IPR000380">
    <property type="entry name" value="Topo_IA"/>
</dbReference>
<dbReference type="InterPro" id="IPR013824">
    <property type="entry name" value="Topo_IA_cen_sub1"/>
</dbReference>
<keyword evidence="1" id="KW-0799">Topoisomerase</keyword>
<dbReference type="Gene3D" id="3.40.50.140">
    <property type="match status" value="1"/>
</dbReference>
<dbReference type="GO" id="GO:0006310">
    <property type="term" value="P:DNA recombination"/>
    <property type="evidence" value="ECO:0007669"/>
    <property type="project" value="TreeGrafter"/>
</dbReference>
<comment type="caution">
    <text evidence="7">The sequence shown here is derived from an EMBL/GenBank/DDBJ whole genome shotgun (WGS) entry which is preliminary data.</text>
</comment>
<dbReference type="PROSITE" id="PS50880">
    <property type="entry name" value="TOPRIM"/>
    <property type="match status" value="1"/>
</dbReference>
<evidence type="ECO:0000256" key="3">
    <source>
        <dbReference type="ARBA" id="ARBA00023235"/>
    </source>
</evidence>
<accession>A0A1X0VD80</accession>
<dbReference type="Gene3D" id="1.10.460.10">
    <property type="entry name" value="Topoisomerase I, domain 2"/>
    <property type="match status" value="1"/>
</dbReference>
<proteinExistence type="predicted"/>
<name>A0A1X0VD80_LEUPS</name>
<sequence length="697" mass="77995">MPNYLILTEKPSAAANFGKALGGKSGSFDNFTYTITNLRGHVMTLKDPEQMVAEDLKKQYKSWLIKHLPWRLEDFSWARTYIKQRNLRTGKIESTKKLIDDLKKESKAGFDAIIIATDTDPSGEGELLAWEALDAISWRGQVLRANFMDESTTGIQKAMRQLRDVSDKMADGEYIKGESRNRWDFASMQLTRIATTSAKKAGFQVVAREGRLKSVIVWRIYQQLEAIKNYVKTPFFEVKFKDPAGHIFGRVTPQGDVVPWRFSTKAQAEQDIEQYHNSAVVNEKHQTRTQAPGKLLDLAGLASILAPRGFSSKEVLSTYQKMYEAQVVSYPRTEDKTVTPDQFNDLLPLVDRIAAVVGIDPSLLTHRAPRPTHVKEQGAHGANRPGENVPNTTESLSKYGASGPAIYDVLAKNYLAMLAEDYVYDHVTANLQDYPDFKTAFNVPIKLNFKLVYDAQKAIKVDDGEEDENNATKGKLGPDATPYLHEGANPKPQAPTTKWIMAFLEKHNVGTGATRVATLSEMALGTKAMLSEKRGKLDLTETGNVSAIMVKDTWIASPKITKRLFEMMDQVGQFEMTMTQVLDSATKVVEHDLPIMVNNAQSLETLLGKPKPKIRKPRKVSEKMTGTWQGQEVTFAREWSGHVFTDDELQKLLSGAEVSFPAKSKRGKPYTAVGKLAKQTFKGNTFYGFKLNPKPKK</sequence>
<organism evidence="7 8">
    <name type="scientific">Leuconostoc pseudomesenteroides</name>
    <dbReference type="NCBI Taxonomy" id="33968"/>
    <lineage>
        <taxon>Bacteria</taxon>
        <taxon>Bacillati</taxon>
        <taxon>Bacillota</taxon>
        <taxon>Bacilli</taxon>
        <taxon>Lactobacillales</taxon>
        <taxon>Lactobacillaceae</taxon>
        <taxon>Leuconostoc</taxon>
    </lineage>
</organism>
<evidence type="ECO:0000256" key="4">
    <source>
        <dbReference type="SAM" id="MobiDB-lite"/>
    </source>
</evidence>
<dbReference type="PROSITE" id="PS52039">
    <property type="entry name" value="TOPO_IA_2"/>
    <property type="match status" value="1"/>
</dbReference>
<dbReference type="GO" id="GO:0043597">
    <property type="term" value="C:cytoplasmic replication fork"/>
    <property type="evidence" value="ECO:0007669"/>
    <property type="project" value="TreeGrafter"/>
</dbReference>
<dbReference type="InterPro" id="IPR013497">
    <property type="entry name" value="Topo_IA_cen"/>
</dbReference>
<keyword evidence="2" id="KW-0238">DNA-binding</keyword>
<reference evidence="7 8" key="1">
    <citation type="journal article" date="2017" name="Front. Microbiol.">
        <title>Genomic Characterization of Dairy Associated Leuconostoc Species and Diversity of Leuconostocs in Undefined Mixed Mesophilic Starter Cultures.</title>
        <authorList>
            <person name="Frantzen C.A."/>
            <person name="Kot W."/>
            <person name="Pedersen T.B."/>
            <person name="Ardo Y.M."/>
            <person name="Broadbent J.R."/>
            <person name="Neve H."/>
            <person name="Hansen L.H."/>
            <person name="Dal Bello F."/>
            <person name="Ostlie H.M."/>
            <person name="Kleppen H.P."/>
            <person name="Vogensen F.K."/>
            <person name="Holo H."/>
        </authorList>
    </citation>
    <scope>NUCLEOTIDE SEQUENCE [LARGE SCALE GENOMIC DNA]</scope>
    <source>
        <strain evidence="7 8">LMGCF08</strain>
    </source>
</reference>
<keyword evidence="3 7" id="KW-0413">Isomerase</keyword>
<dbReference type="InterPro" id="IPR013825">
    <property type="entry name" value="Topo_IA_cen_sub2"/>
</dbReference>
<dbReference type="InterPro" id="IPR006171">
    <property type="entry name" value="TOPRIM_dom"/>
</dbReference>
<dbReference type="GO" id="GO:0006265">
    <property type="term" value="P:DNA topological change"/>
    <property type="evidence" value="ECO:0007669"/>
    <property type="project" value="InterPro"/>
</dbReference>
<dbReference type="PANTHER" id="PTHR11390:SF21">
    <property type="entry name" value="DNA TOPOISOMERASE 3-ALPHA"/>
    <property type="match status" value="1"/>
</dbReference>
<gene>
    <name evidence="7" type="ORF">BMR96_06355</name>
</gene>
<dbReference type="Gene3D" id="2.70.20.10">
    <property type="entry name" value="Topoisomerase I, domain 3"/>
    <property type="match status" value="1"/>
</dbReference>
<dbReference type="GO" id="GO:0006281">
    <property type="term" value="P:DNA repair"/>
    <property type="evidence" value="ECO:0007669"/>
    <property type="project" value="TreeGrafter"/>
</dbReference>
<dbReference type="RefSeq" id="WP_080519084.1">
    <property type="nucleotide sequence ID" value="NZ_MPLS01000020.1"/>
</dbReference>
<dbReference type="Gene3D" id="1.10.290.10">
    <property type="entry name" value="Topoisomerase I, domain 4"/>
    <property type="match status" value="1"/>
</dbReference>
<dbReference type="eggNOG" id="COG0550">
    <property type="taxonomic scope" value="Bacteria"/>
</dbReference>
<dbReference type="InterPro" id="IPR023405">
    <property type="entry name" value="Topo_IA_core_domain"/>
</dbReference>
<evidence type="ECO:0000313" key="7">
    <source>
        <dbReference type="EMBL" id="ORI97594.1"/>
    </source>
</evidence>
<evidence type="ECO:0000256" key="2">
    <source>
        <dbReference type="ARBA" id="ARBA00023125"/>
    </source>
</evidence>
<dbReference type="PANTHER" id="PTHR11390">
    <property type="entry name" value="PROKARYOTIC DNA TOPOISOMERASE"/>
    <property type="match status" value="1"/>
</dbReference>
<dbReference type="EMBL" id="MPLS01000020">
    <property type="protein sequence ID" value="ORI97594.1"/>
    <property type="molecule type" value="Genomic_DNA"/>
</dbReference>
<dbReference type="SUPFAM" id="SSF56712">
    <property type="entry name" value="Prokaryotic type I DNA topoisomerase"/>
    <property type="match status" value="1"/>
</dbReference>
<protein>
    <submittedName>
        <fullName evidence="7">DNA topoisomerase I</fullName>
    </submittedName>
</protein>
<dbReference type="SMART" id="SM00493">
    <property type="entry name" value="TOPRIM"/>
    <property type="match status" value="1"/>
</dbReference>
<feature type="domain" description="Toprim" evidence="5">
    <location>
        <begin position="3"/>
        <end position="151"/>
    </location>
</feature>
<dbReference type="GO" id="GO:0003677">
    <property type="term" value="F:DNA binding"/>
    <property type="evidence" value="ECO:0007669"/>
    <property type="project" value="UniProtKB-KW"/>
</dbReference>
<dbReference type="Pfam" id="PF01751">
    <property type="entry name" value="Toprim"/>
    <property type="match status" value="1"/>
</dbReference>
<evidence type="ECO:0000259" key="5">
    <source>
        <dbReference type="PROSITE" id="PS50880"/>
    </source>
</evidence>
<dbReference type="GO" id="GO:0003917">
    <property type="term" value="F:DNA topoisomerase type I (single strand cut, ATP-independent) activity"/>
    <property type="evidence" value="ECO:0007669"/>
    <property type="project" value="InterPro"/>
</dbReference>
<dbReference type="InterPro" id="IPR003602">
    <property type="entry name" value="Topo_IA_DNA-bd_dom"/>
</dbReference>
<evidence type="ECO:0000313" key="8">
    <source>
        <dbReference type="Proteomes" id="UP000192288"/>
    </source>
</evidence>